<dbReference type="NCBIfam" id="TIGR01145">
    <property type="entry name" value="ATP_synt_delta"/>
    <property type="match status" value="1"/>
</dbReference>
<organism evidence="8">
    <name type="scientific">[Clostridium] nexile</name>
    <dbReference type="NCBI Taxonomy" id="29361"/>
    <lineage>
        <taxon>Bacteria</taxon>
        <taxon>Bacillati</taxon>
        <taxon>Bacillota</taxon>
        <taxon>Clostridia</taxon>
        <taxon>Lachnospirales</taxon>
        <taxon>Lachnospiraceae</taxon>
        <taxon>Tyzzerella</taxon>
    </lineage>
</organism>
<keyword evidence="5 7" id="KW-0472">Membrane</keyword>
<gene>
    <name evidence="8" type="primary">atpH_2</name>
    <name evidence="7" type="synonym">atpH</name>
    <name evidence="8" type="ORF">CNLFYP112_01960</name>
</gene>
<dbReference type="GO" id="GO:0046933">
    <property type="term" value="F:proton-transporting ATP synthase activity, rotational mechanism"/>
    <property type="evidence" value="ECO:0007669"/>
    <property type="project" value="UniProtKB-UniRule"/>
</dbReference>
<evidence type="ECO:0000256" key="7">
    <source>
        <dbReference type="HAMAP-Rule" id="MF_01416"/>
    </source>
</evidence>
<proteinExistence type="inferred from homology"/>
<evidence type="ECO:0000256" key="5">
    <source>
        <dbReference type="ARBA" id="ARBA00023136"/>
    </source>
</evidence>
<dbReference type="SUPFAM" id="SSF47928">
    <property type="entry name" value="N-terminal domain of the delta subunit of the F1F0-ATP synthase"/>
    <property type="match status" value="1"/>
</dbReference>
<dbReference type="Pfam" id="PF00213">
    <property type="entry name" value="OSCP"/>
    <property type="match status" value="1"/>
</dbReference>
<comment type="function">
    <text evidence="7">F(1)F(0) ATP synthase produces ATP from ADP in the presence of a proton or sodium gradient. F-type ATPases consist of two structural domains, F(1) containing the extramembraneous catalytic core and F(0) containing the membrane proton channel, linked together by a central stalk and a peripheral stalk. During catalysis, ATP synthesis in the catalytic domain of F(1) is coupled via a rotary mechanism of the central stalk subunits to proton translocation.</text>
</comment>
<evidence type="ECO:0000256" key="1">
    <source>
        <dbReference type="ARBA" id="ARBA00004370"/>
    </source>
</evidence>
<dbReference type="GO" id="GO:0005886">
    <property type="term" value="C:plasma membrane"/>
    <property type="evidence" value="ECO:0007669"/>
    <property type="project" value="UniProtKB-SubCell"/>
</dbReference>
<evidence type="ECO:0000256" key="4">
    <source>
        <dbReference type="ARBA" id="ARBA00023065"/>
    </source>
</evidence>
<dbReference type="PANTHER" id="PTHR11910">
    <property type="entry name" value="ATP SYNTHASE DELTA CHAIN"/>
    <property type="match status" value="1"/>
</dbReference>
<dbReference type="HAMAP" id="MF_01416">
    <property type="entry name" value="ATP_synth_delta_bact"/>
    <property type="match status" value="1"/>
</dbReference>
<comment type="function">
    <text evidence="7">This protein is part of the stalk that links CF(0) to CF(1). It either transmits conformational changes from CF(0) to CF(1) or is implicated in proton conduction.</text>
</comment>
<keyword evidence="4 7" id="KW-0406">Ion transport</keyword>
<accession>A0A6N2U7E8</accession>
<keyword evidence="7" id="KW-1003">Cell membrane</keyword>
<evidence type="ECO:0000256" key="2">
    <source>
        <dbReference type="ARBA" id="ARBA00022448"/>
    </source>
</evidence>
<keyword evidence="7" id="KW-0139">CF(1)</keyword>
<evidence type="ECO:0000256" key="6">
    <source>
        <dbReference type="ARBA" id="ARBA00023310"/>
    </source>
</evidence>
<dbReference type="InterPro" id="IPR026015">
    <property type="entry name" value="ATP_synth_OSCP/delta_N_sf"/>
</dbReference>
<dbReference type="AlphaFoldDB" id="A0A6N2U7E8"/>
<dbReference type="Gene3D" id="1.10.520.20">
    <property type="entry name" value="N-terminal domain of the delta subunit of the F1F0-ATP synthase"/>
    <property type="match status" value="1"/>
</dbReference>
<keyword evidence="6 7" id="KW-0066">ATP synthesis</keyword>
<evidence type="ECO:0000313" key="8">
    <source>
        <dbReference type="EMBL" id="VYT14005.1"/>
    </source>
</evidence>
<protein>
    <recommendedName>
        <fullName evidence="7">ATP synthase subunit delta</fullName>
    </recommendedName>
    <alternativeName>
        <fullName evidence="7">ATP synthase F(1) sector subunit delta</fullName>
    </alternativeName>
    <alternativeName>
        <fullName evidence="7">F-type ATPase subunit delta</fullName>
        <shortName evidence="7">F-ATPase subunit delta</shortName>
    </alternativeName>
</protein>
<keyword evidence="3 7" id="KW-0375">Hydrogen ion transport</keyword>
<comment type="subcellular location">
    <subcellularLocation>
        <location evidence="7">Cell membrane</location>
        <topology evidence="7">Peripheral membrane protein</topology>
    </subcellularLocation>
    <subcellularLocation>
        <location evidence="1">Membrane</location>
    </subcellularLocation>
</comment>
<sequence>MTQTAINYAKVLYELGIDKTIIEETEEAFKKVPKLRTSLMSPIIPIQVKHSIIEKVFQKEIKNFLKILCDYHSVEVIEDIFSAYKEYYNEQNGILPAVLTYVDCPSEQQLEQMKTFLCRKYHVKDVEWQLEQDDKLLGGFILHVKDYEYDWSLRGRMNQLRLIWR</sequence>
<comment type="similarity">
    <text evidence="7">Belongs to the ATPase delta chain family.</text>
</comment>
<dbReference type="GO" id="GO:0045259">
    <property type="term" value="C:proton-transporting ATP synthase complex"/>
    <property type="evidence" value="ECO:0007669"/>
    <property type="project" value="UniProtKB-KW"/>
</dbReference>
<evidence type="ECO:0000256" key="3">
    <source>
        <dbReference type="ARBA" id="ARBA00022781"/>
    </source>
</evidence>
<dbReference type="InterPro" id="IPR000711">
    <property type="entry name" value="ATPase_OSCP/dsu"/>
</dbReference>
<dbReference type="EMBL" id="CACRTG010000015">
    <property type="protein sequence ID" value="VYT14005.1"/>
    <property type="molecule type" value="Genomic_DNA"/>
</dbReference>
<reference evidence="8" key="1">
    <citation type="submission" date="2019-11" db="EMBL/GenBank/DDBJ databases">
        <authorList>
            <person name="Feng L."/>
        </authorList>
    </citation>
    <scope>NUCLEOTIDE SEQUENCE</scope>
    <source>
        <strain evidence="8">CnexileLFYP112</strain>
    </source>
</reference>
<name>A0A6N2U7E8_9FIRM</name>
<keyword evidence="2 7" id="KW-0813">Transport</keyword>
<dbReference type="PRINTS" id="PR00125">
    <property type="entry name" value="ATPASEDELTA"/>
</dbReference>